<reference evidence="3" key="2">
    <citation type="submission" date="2025-08" db="UniProtKB">
        <authorList>
            <consortium name="Ensembl"/>
        </authorList>
    </citation>
    <scope>IDENTIFICATION</scope>
</reference>
<dbReference type="InterPro" id="IPR029058">
    <property type="entry name" value="AB_hydrolase_fold"/>
</dbReference>
<comment type="similarity">
    <text evidence="1">Belongs to the NDRG family.</text>
</comment>
<evidence type="ECO:0000313" key="3">
    <source>
        <dbReference type="Ensembl" id="ENSCMUP00000028699.1"/>
    </source>
</evidence>
<dbReference type="Proteomes" id="UP000694553">
    <property type="component" value="Unassembled WGS sequence"/>
</dbReference>
<reference evidence="4" key="1">
    <citation type="submission" date="2019-10" db="EMBL/GenBank/DDBJ databases">
        <title>Corvus moneduloides (New Caledonian crow) genome, bCorMon1, primary haplotype.</title>
        <authorList>
            <person name="Rutz C."/>
            <person name="Fungtammasan C."/>
            <person name="Mountcastle J."/>
            <person name="Formenti G."/>
            <person name="Chow W."/>
            <person name="Howe K."/>
            <person name="Steele M.P."/>
            <person name="Fernandes J."/>
            <person name="Gilbert M.T.P."/>
            <person name="Fedrigo O."/>
            <person name="Jarvis E.D."/>
            <person name="Gemmell N."/>
        </authorList>
    </citation>
    <scope>NUCLEOTIDE SEQUENCE [LARGE SCALE GENOMIC DNA]</scope>
</reference>
<dbReference type="AlphaFoldDB" id="A0A8U7NL50"/>
<gene>
    <name evidence="3" type="primary">LOC116438711</name>
</gene>
<sequence>MDFGGRTSLFGPFLAENPPFGAQPFPCHFRGRNPDFFGARIPIFGDFSLFHSSPFQHLLETPFGVVHAWISGSPRPGRPSLVTWPDVGHTHRTCFSELFGHPEMSEIARSFHLVQLEPPGMEEGAPPYPSGYQYPSLEQLAEAVPGVLQGLGIRSIVGVGVGAGAFVLAKFGLLHPEAVEGLVLVNLDPRAKGWMDWAASKLSGLTTSTNEMILGHLFTQDELAAASPVVRRLREHLPAMPNAPLLWTMYTSRGDLGLERSGARSLSCPVLLVVGDNSPHEDAVVECNAKLDPTQTSFLKMADGGGQPQITQPGRLTEAIKYFLQGMGYMAASAMTRLSRSRTGSVTAGEGERSRSRTLSRGSIGGGAAPPPTANP</sequence>
<evidence type="ECO:0000256" key="1">
    <source>
        <dbReference type="ARBA" id="ARBA00005598"/>
    </source>
</evidence>
<proteinExistence type="inferred from homology"/>
<dbReference type="SUPFAM" id="SSF53474">
    <property type="entry name" value="alpha/beta-Hydrolases"/>
    <property type="match status" value="1"/>
</dbReference>
<organism evidence="3 4">
    <name type="scientific">Corvus moneduloides</name>
    <name type="common">New Caledonian crow</name>
    <dbReference type="NCBI Taxonomy" id="1196302"/>
    <lineage>
        <taxon>Eukaryota</taxon>
        <taxon>Metazoa</taxon>
        <taxon>Chordata</taxon>
        <taxon>Craniata</taxon>
        <taxon>Vertebrata</taxon>
        <taxon>Euteleostomi</taxon>
        <taxon>Archelosauria</taxon>
        <taxon>Archosauria</taxon>
        <taxon>Dinosauria</taxon>
        <taxon>Saurischia</taxon>
        <taxon>Theropoda</taxon>
        <taxon>Coelurosauria</taxon>
        <taxon>Aves</taxon>
        <taxon>Neognathae</taxon>
        <taxon>Neoaves</taxon>
        <taxon>Telluraves</taxon>
        <taxon>Australaves</taxon>
        <taxon>Passeriformes</taxon>
        <taxon>Corvoidea</taxon>
        <taxon>Corvidae</taxon>
        <taxon>Corvus</taxon>
    </lineage>
</organism>
<dbReference type="InterPro" id="IPR004142">
    <property type="entry name" value="NDRG"/>
</dbReference>
<evidence type="ECO:0008006" key="5">
    <source>
        <dbReference type="Google" id="ProtNLM"/>
    </source>
</evidence>
<name>A0A8U7NL50_CORMO</name>
<evidence type="ECO:0000256" key="2">
    <source>
        <dbReference type="SAM" id="MobiDB-lite"/>
    </source>
</evidence>
<dbReference type="Pfam" id="PF03096">
    <property type="entry name" value="Ndr"/>
    <property type="match status" value="1"/>
</dbReference>
<dbReference type="Gene3D" id="3.40.50.1820">
    <property type="entry name" value="alpha/beta hydrolase"/>
    <property type="match status" value="1"/>
</dbReference>
<dbReference type="PANTHER" id="PTHR11034">
    <property type="entry name" value="N-MYC DOWNSTREAM REGULATED"/>
    <property type="match status" value="1"/>
</dbReference>
<evidence type="ECO:0000313" key="4">
    <source>
        <dbReference type="Proteomes" id="UP000694553"/>
    </source>
</evidence>
<reference evidence="3" key="3">
    <citation type="submission" date="2025-09" db="UniProtKB">
        <authorList>
            <consortium name="Ensembl"/>
        </authorList>
    </citation>
    <scope>IDENTIFICATION</scope>
</reference>
<dbReference type="OMA" id="HIVETSH"/>
<feature type="region of interest" description="Disordered" evidence="2">
    <location>
        <begin position="340"/>
        <end position="376"/>
    </location>
</feature>
<protein>
    <recommendedName>
        <fullName evidence="5">Protein NDRG2</fullName>
    </recommendedName>
</protein>
<accession>A0A8U7NL50</accession>
<keyword evidence="4" id="KW-1185">Reference proteome</keyword>
<dbReference type="Ensembl" id="ENSCMUT00000030348.1">
    <property type="protein sequence ID" value="ENSCMUP00000028699.1"/>
    <property type="gene ID" value="ENSCMUG00000018764.1"/>
</dbReference>